<gene>
    <name evidence="4" type="ORF">MAU_1120</name>
</gene>
<keyword evidence="5" id="KW-1185">Reference proteome</keyword>
<name>N9TTA1_9BACT</name>
<proteinExistence type="predicted"/>
<accession>N9TTA1</accession>
<dbReference type="InterPro" id="IPR002931">
    <property type="entry name" value="Transglutaminase-like"/>
</dbReference>
<dbReference type="OrthoDB" id="393809at2"/>
<feature type="signal peptide" evidence="2">
    <location>
        <begin position="1"/>
        <end position="20"/>
    </location>
</feature>
<dbReference type="PATRIC" id="fig|1188233.3.peg.113"/>
<dbReference type="Proteomes" id="UP000013131">
    <property type="component" value="Unassembled WGS sequence"/>
</dbReference>
<keyword evidence="2" id="KW-0732">Signal</keyword>
<dbReference type="PROSITE" id="PS51257">
    <property type="entry name" value="PROKAR_LIPOPROTEIN"/>
    <property type="match status" value="1"/>
</dbReference>
<dbReference type="eggNOG" id="COG5279">
    <property type="taxonomic scope" value="Bacteria"/>
</dbReference>
<dbReference type="AlphaFoldDB" id="N9TTA1"/>
<dbReference type="EMBL" id="AORI01000002">
    <property type="protein sequence ID" value="ENY69285.1"/>
    <property type="molecule type" value="Genomic_DNA"/>
</dbReference>
<dbReference type="NCBIfam" id="NF045980">
    <property type="entry name" value="MAG6410_fam_LP"/>
    <property type="match status" value="1"/>
</dbReference>
<evidence type="ECO:0000313" key="5">
    <source>
        <dbReference type="Proteomes" id="UP000013131"/>
    </source>
</evidence>
<reference evidence="4 5" key="1">
    <citation type="journal article" date="2013" name="Genome Announc.">
        <title>Draft Genome Sequences of Mycoplasma auris and Mycoplasma yeatsii, Two Species of the Ear Canal of Caprinae.</title>
        <authorList>
            <person name="Dordet-Frisoni E."/>
            <person name="Baranowski E."/>
            <person name="Barre A."/>
            <person name="Blanchard A."/>
            <person name="Breton M."/>
            <person name="Couture C."/>
            <person name="Dupuy V."/>
            <person name="Gaurivaud P."/>
            <person name="Jacob D."/>
            <person name="Lemaitre C."/>
            <person name="Manso-Silvan L."/>
            <person name="Nikolski M."/>
            <person name="Nouvel L.X."/>
            <person name="Poumarat F."/>
            <person name="Sirand-Pugnet P."/>
            <person name="Thebault P."/>
            <person name="Theil S."/>
            <person name="Thiaucourt F."/>
            <person name="Citti C."/>
            <person name="Tardy F."/>
        </authorList>
    </citation>
    <scope>NUCLEOTIDE SEQUENCE [LARGE SCALE GENOMIC DNA]</scope>
    <source>
        <strain evidence="4 5">15026</strain>
    </source>
</reference>
<organism evidence="4 5">
    <name type="scientific">Metamycoplasma auris 15026</name>
    <dbReference type="NCBI Taxonomy" id="1188233"/>
    <lineage>
        <taxon>Bacteria</taxon>
        <taxon>Bacillati</taxon>
        <taxon>Mycoplasmatota</taxon>
        <taxon>Mycoplasmoidales</taxon>
        <taxon>Metamycoplasmataceae</taxon>
        <taxon>Metamycoplasma</taxon>
    </lineage>
</organism>
<evidence type="ECO:0000313" key="4">
    <source>
        <dbReference type="EMBL" id="ENY69285.1"/>
    </source>
</evidence>
<dbReference type="SUPFAM" id="SSF54001">
    <property type="entry name" value="Cysteine proteinases"/>
    <property type="match status" value="1"/>
</dbReference>
<dbReference type="RefSeq" id="WP_004423305.1">
    <property type="nucleotide sequence ID" value="NZ_AORI01000002.1"/>
</dbReference>
<dbReference type="PANTHER" id="PTHR46333:SF2">
    <property type="entry name" value="CYTOKINESIS PROTEIN 3"/>
    <property type="match status" value="1"/>
</dbReference>
<evidence type="ECO:0000259" key="3">
    <source>
        <dbReference type="SMART" id="SM00460"/>
    </source>
</evidence>
<dbReference type="STRING" id="1188233.MAU_1120"/>
<evidence type="ECO:0000256" key="1">
    <source>
        <dbReference type="SAM" id="MobiDB-lite"/>
    </source>
</evidence>
<dbReference type="PANTHER" id="PTHR46333">
    <property type="entry name" value="CYTOKINESIS PROTEIN 3"/>
    <property type="match status" value="1"/>
</dbReference>
<feature type="region of interest" description="Disordered" evidence="1">
    <location>
        <begin position="44"/>
        <end position="85"/>
    </location>
</feature>
<dbReference type="Pfam" id="PF01841">
    <property type="entry name" value="Transglut_core"/>
    <property type="match status" value="1"/>
</dbReference>
<dbReference type="InterPro" id="IPR038765">
    <property type="entry name" value="Papain-like_cys_pep_sf"/>
</dbReference>
<evidence type="ECO:0000256" key="2">
    <source>
        <dbReference type="SAM" id="SignalP"/>
    </source>
</evidence>
<feature type="chain" id="PRO_5004153209" description="Transglutaminase-like domain-containing protein" evidence="2">
    <location>
        <begin position="21"/>
        <end position="739"/>
    </location>
</feature>
<feature type="domain" description="Transglutaminase-like" evidence="3">
    <location>
        <begin position="303"/>
        <end position="366"/>
    </location>
</feature>
<dbReference type="Gene3D" id="3.10.620.30">
    <property type="match status" value="1"/>
</dbReference>
<dbReference type="GO" id="GO:0005737">
    <property type="term" value="C:cytoplasm"/>
    <property type="evidence" value="ECO:0007669"/>
    <property type="project" value="TreeGrafter"/>
</dbReference>
<dbReference type="InterPro" id="IPR052557">
    <property type="entry name" value="CAP/Cytokinesis_protein"/>
</dbReference>
<sequence>MKKNKKLLLNFLLVASFSSALVIISCESKNKIINSNNKIDSNQSFFPFNPDSSNNNSSENSNSKDNNNRNPNPNNSNNYSNLNPTSTIEEISHTQSSLFELDKFYLKNTNKEFIEKSLSEQEIEAMILNNQVPSNFYSHPNYAIENPNIHLDSDGIKTAKLKLIDTKTNLPVNDKVVWYQRNPYAKKEVLKAGLDADDIKLNLKEDGTISGKKHISNDLGKVQVWAYYKGYLYSTIVDVDSVDLTKFNKENNQALQEAKRIASKWQHLPVLEKITEAYKWMTKNVKYDYSQENLVDDQSAYSALVKLKTVCTGYAKGFKMLMDELNVPCTLITGEANYGYLTGNVARHAWNMVEVDGEWYHVDATSDRADEKKKSEEGTFNFFMMHDNDFIKESVFNRGILKMGNRFRNLKTKNYINSKEDAIIAIDRELGGLEKLPSFIKLNIPKDAYKYVREVFDEYKLELNEKRSPTKLPLPYVTYDEITYYLNQNKPNSTLSNKEISVTIERPSNLNSKSDQYALKIKLDKPLKDITLKAGNFIVKNAYVKEAIKEDDLTYTLVLDHFNSYSKVDIELSSIKKFGYKFSFNSTKKFSFEVNKHDLPSPKIESLDENSIRLSNVNSNMEYRNNNSEWKDIEGNNQIINNIVIGSLSIRTKRSNNKLESDIIKIPITKGKDLERELKIYNNNILVGIDKTMEYKNKNETSWRPINTTKMKLNPGEYIIRVKANNNQLASQSFKVVIK</sequence>
<comment type="caution">
    <text evidence="4">The sequence shown here is derived from an EMBL/GenBank/DDBJ whole genome shotgun (WGS) entry which is preliminary data.</text>
</comment>
<protein>
    <recommendedName>
        <fullName evidence="3">Transglutaminase-like domain-containing protein</fullName>
    </recommendedName>
</protein>
<dbReference type="SMART" id="SM00460">
    <property type="entry name" value="TGc"/>
    <property type="match status" value="1"/>
</dbReference>